<sequence length="334" mass="37187">MAEPIGEISPDIAAFANRRPEYEAAAEAIRQCIVARLRDDGLNHHDVRARVKTPQSAQEKLSRRDKAGQLRYPGGPSRLDDLIGVRVILFVETDINAVAIALTSQFICLDDEDKTAVNRKSGGIGYAGRHLTLEVPAENPPVGCESYRGQRFEVQLRTVLQHAWAEFEHDIRFKGTHVDNAEISRAFTMASTLIELADQQFVNISDILKRIQSQSAAGDSALIEADSLQLLLDRVFPAYPHSKAGQYHWLVKVLAVNGFASVASLETWLVDIDARTVAQAMGYRFMPGQVRVVDDLLLKTLGEDYIDSSKNIGSDFNREAKLRFRLRRLRSGSS</sequence>
<dbReference type="RefSeq" id="WP_230067096.1">
    <property type="nucleotide sequence ID" value="NZ_BAABLL010000008.1"/>
</dbReference>
<dbReference type="Proteomes" id="UP001595773">
    <property type="component" value="Unassembled WGS sequence"/>
</dbReference>
<organism evidence="3 4">
    <name type="scientific">Arthrobacter cryoconiti</name>
    <dbReference type="NCBI Taxonomy" id="748907"/>
    <lineage>
        <taxon>Bacteria</taxon>
        <taxon>Bacillati</taxon>
        <taxon>Actinomycetota</taxon>
        <taxon>Actinomycetes</taxon>
        <taxon>Micrococcales</taxon>
        <taxon>Micrococcaceae</taxon>
        <taxon>Arthrobacter</taxon>
    </lineage>
</organism>
<dbReference type="SUPFAM" id="SSF81301">
    <property type="entry name" value="Nucleotidyltransferase"/>
    <property type="match status" value="1"/>
</dbReference>
<dbReference type="Pfam" id="PF04607">
    <property type="entry name" value="RelA_SpoT"/>
    <property type="match status" value="1"/>
</dbReference>
<dbReference type="PANTHER" id="PTHR41773">
    <property type="entry name" value="GTP PYROPHOSPHATASE-RELATED"/>
    <property type="match status" value="1"/>
</dbReference>
<feature type="domain" description="RelA/SpoT" evidence="2">
    <location>
        <begin position="49"/>
        <end position="179"/>
    </location>
</feature>
<accession>A0ABV8R4M6</accession>
<dbReference type="Gene3D" id="3.30.460.10">
    <property type="entry name" value="Beta Polymerase, domain 2"/>
    <property type="match status" value="1"/>
</dbReference>
<gene>
    <name evidence="3" type="ORF">ACFOW9_11760</name>
</gene>
<dbReference type="PANTHER" id="PTHR41773:SF1">
    <property type="entry name" value="RELA_SPOT DOMAIN-CONTAINING PROTEIN"/>
    <property type="match status" value="1"/>
</dbReference>
<name>A0ABV8R4M6_9MICC</name>
<keyword evidence="4" id="KW-1185">Reference proteome</keyword>
<proteinExistence type="predicted"/>
<evidence type="ECO:0000256" key="1">
    <source>
        <dbReference type="SAM" id="MobiDB-lite"/>
    </source>
</evidence>
<evidence type="ECO:0000313" key="4">
    <source>
        <dbReference type="Proteomes" id="UP001595773"/>
    </source>
</evidence>
<evidence type="ECO:0000313" key="3">
    <source>
        <dbReference type="EMBL" id="MFC4266279.1"/>
    </source>
</evidence>
<protein>
    <submittedName>
        <fullName evidence="3">GTP pyrophosphokinase family protein</fullName>
    </submittedName>
</protein>
<dbReference type="EMBL" id="JBHSCQ010000017">
    <property type="protein sequence ID" value="MFC4266279.1"/>
    <property type="molecule type" value="Genomic_DNA"/>
</dbReference>
<reference evidence="4" key="1">
    <citation type="journal article" date="2019" name="Int. J. Syst. Evol. Microbiol.">
        <title>The Global Catalogue of Microorganisms (GCM) 10K type strain sequencing project: providing services to taxonomists for standard genome sequencing and annotation.</title>
        <authorList>
            <consortium name="The Broad Institute Genomics Platform"/>
            <consortium name="The Broad Institute Genome Sequencing Center for Infectious Disease"/>
            <person name="Wu L."/>
            <person name="Ma J."/>
        </authorList>
    </citation>
    <scope>NUCLEOTIDE SEQUENCE [LARGE SCALE GENOMIC DNA]</scope>
    <source>
        <strain evidence="4">CGMCC 1.10698</strain>
    </source>
</reference>
<dbReference type="InterPro" id="IPR007685">
    <property type="entry name" value="RelA_SpoT"/>
</dbReference>
<feature type="region of interest" description="Disordered" evidence="1">
    <location>
        <begin position="50"/>
        <end position="70"/>
    </location>
</feature>
<dbReference type="Gene3D" id="1.10.287.860">
    <property type="entry name" value="Nucleotidyltransferase"/>
    <property type="match status" value="1"/>
</dbReference>
<dbReference type="CDD" id="cd05399">
    <property type="entry name" value="NT_Rel-Spo_like"/>
    <property type="match status" value="1"/>
</dbReference>
<comment type="caution">
    <text evidence="3">The sequence shown here is derived from an EMBL/GenBank/DDBJ whole genome shotgun (WGS) entry which is preliminary data.</text>
</comment>
<dbReference type="InterPro" id="IPR043519">
    <property type="entry name" value="NT_sf"/>
</dbReference>
<dbReference type="SMART" id="SM00954">
    <property type="entry name" value="RelA_SpoT"/>
    <property type="match status" value="1"/>
</dbReference>
<evidence type="ECO:0000259" key="2">
    <source>
        <dbReference type="SMART" id="SM00954"/>
    </source>
</evidence>